<keyword evidence="5" id="KW-0539">Nucleus</keyword>
<dbReference type="GO" id="GO:0005634">
    <property type="term" value="C:nucleus"/>
    <property type="evidence" value="ECO:0007669"/>
    <property type="project" value="UniProtKB-SubCell"/>
</dbReference>
<dbReference type="SMART" id="SM00432">
    <property type="entry name" value="MADS"/>
    <property type="match status" value="1"/>
</dbReference>
<dbReference type="GO" id="GO:0003677">
    <property type="term" value="F:DNA binding"/>
    <property type="evidence" value="ECO:0007669"/>
    <property type="project" value="UniProtKB-KW"/>
</dbReference>
<dbReference type="AlphaFoldDB" id="A0AAV9DLN7"/>
<keyword evidence="2" id="KW-0805">Transcription regulation</keyword>
<name>A0AAV9DLN7_ACOCL</name>
<organism evidence="8 9">
    <name type="scientific">Acorus calamus</name>
    <name type="common">Sweet flag</name>
    <dbReference type="NCBI Taxonomy" id="4465"/>
    <lineage>
        <taxon>Eukaryota</taxon>
        <taxon>Viridiplantae</taxon>
        <taxon>Streptophyta</taxon>
        <taxon>Embryophyta</taxon>
        <taxon>Tracheophyta</taxon>
        <taxon>Spermatophyta</taxon>
        <taxon>Magnoliopsida</taxon>
        <taxon>Liliopsida</taxon>
        <taxon>Acoraceae</taxon>
        <taxon>Acorus</taxon>
    </lineage>
</organism>
<dbReference type="PANTHER" id="PTHR48019">
    <property type="entry name" value="SERUM RESPONSE FACTOR HOMOLOG"/>
    <property type="match status" value="1"/>
</dbReference>
<comment type="subcellular location">
    <subcellularLocation>
        <location evidence="1">Nucleus</location>
    </subcellularLocation>
</comment>
<keyword evidence="4" id="KW-0804">Transcription</keyword>
<proteinExistence type="predicted"/>
<sequence length="365" mass="41314">MTRKLEKIENVTKRQVTFSKRRNGLMKKALEISILCGAEIAVISFSPSGRLSQFSSNNKRIEKIFERFASLPSYMRECTNLSDVDDPESARDELNKLKEEMREALTLLRMYEPVVEEIKSREDAESTAEFIRGLLHKVRERKKVLDESNPIQTATEASNKLEVAEILYGTGGFTLPHWFDPWLHSNKSVSLRHVSRFQECLPNQLSQNNKFDINRGIPLHGMIQRNSGPCPPNTPNVPYFFHGSSSRNPVVNDMAVDPTFQSMERGLMKLSIYEQGEFSASGSRMNQANAIHQFPEQDNVQPQMTFVKCGNTDMYVQLYSWINSQDASGPYYHDVSQVEASIRAPSVQVEDTQPTVPGGGNEGDL</sequence>
<dbReference type="Gene3D" id="3.40.1810.10">
    <property type="entry name" value="Transcription factor, MADS-box"/>
    <property type="match status" value="1"/>
</dbReference>
<dbReference type="SUPFAM" id="SSF55455">
    <property type="entry name" value="SRF-like"/>
    <property type="match status" value="1"/>
</dbReference>
<evidence type="ECO:0000259" key="7">
    <source>
        <dbReference type="PROSITE" id="PS50066"/>
    </source>
</evidence>
<dbReference type="GO" id="GO:0046983">
    <property type="term" value="F:protein dimerization activity"/>
    <property type="evidence" value="ECO:0007669"/>
    <property type="project" value="InterPro"/>
</dbReference>
<dbReference type="EMBL" id="JAUJYO010000012">
    <property type="protein sequence ID" value="KAK1301428.1"/>
    <property type="molecule type" value="Genomic_DNA"/>
</dbReference>
<feature type="region of interest" description="Disordered" evidence="6">
    <location>
        <begin position="346"/>
        <end position="365"/>
    </location>
</feature>
<evidence type="ECO:0000256" key="5">
    <source>
        <dbReference type="ARBA" id="ARBA00023242"/>
    </source>
</evidence>
<evidence type="ECO:0000256" key="3">
    <source>
        <dbReference type="ARBA" id="ARBA00023125"/>
    </source>
</evidence>
<reference evidence="8" key="1">
    <citation type="journal article" date="2023" name="Nat. Commun.">
        <title>Diploid and tetraploid genomes of Acorus and the evolution of monocots.</title>
        <authorList>
            <person name="Ma L."/>
            <person name="Liu K.W."/>
            <person name="Li Z."/>
            <person name="Hsiao Y.Y."/>
            <person name="Qi Y."/>
            <person name="Fu T."/>
            <person name="Tang G.D."/>
            <person name="Zhang D."/>
            <person name="Sun W.H."/>
            <person name="Liu D.K."/>
            <person name="Li Y."/>
            <person name="Chen G.Z."/>
            <person name="Liu X.D."/>
            <person name="Liao X.Y."/>
            <person name="Jiang Y.T."/>
            <person name="Yu X."/>
            <person name="Hao Y."/>
            <person name="Huang J."/>
            <person name="Zhao X.W."/>
            <person name="Ke S."/>
            <person name="Chen Y.Y."/>
            <person name="Wu W.L."/>
            <person name="Hsu J.L."/>
            <person name="Lin Y.F."/>
            <person name="Huang M.D."/>
            <person name="Li C.Y."/>
            <person name="Huang L."/>
            <person name="Wang Z.W."/>
            <person name="Zhao X."/>
            <person name="Zhong W.Y."/>
            <person name="Peng D.H."/>
            <person name="Ahmad S."/>
            <person name="Lan S."/>
            <person name="Zhang J.S."/>
            <person name="Tsai W.C."/>
            <person name="Van de Peer Y."/>
            <person name="Liu Z.J."/>
        </authorList>
    </citation>
    <scope>NUCLEOTIDE SEQUENCE</scope>
    <source>
        <strain evidence="8">CP</strain>
    </source>
</reference>
<evidence type="ECO:0000256" key="4">
    <source>
        <dbReference type="ARBA" id="ARBA00023163"/>
    </source>
</evidence>
<evidence type="ECO:0000313" key="9">
    <source>
        <dbReference type="Proteomes" id="UP001180020"/>
    </source>
</evidence>
<feature type="domain" description="MADS-box" evidence="7">
    <location>
        <begin position="4"/>
        <end position="58"/>
    </location>
</feature>
<dbReference type="Proteomes" id="UP001180020">
    <property type="component" value="Unassembled WGS sequence"/>
</dbReference>
<dbReference type="PRINTS" id="PR00404">
    <property type="entry name" value="MADSDOMAIN"/>
</dbReference>
<dbReference type="InterPro" id="IPR036879">
    <property type="entry name" value="TF_MADSbox_sf"/>
</dbReference>
<dbReference type="InterPro" id="IPR002100">
    <property type="entry name" value="TF_MADSbox"/>
</dbReference>
<evidence type="ECO:0000256" key="2">
    <source>
        <dbReference type="ARBA" id="ARBA00023015"/>
    </source>
</evidence>
<reference evidence="8" key="2">
    <citation type="submission" date="2023-06" db="EMBL/GenBank/DDBJ databases">
        <authorList>
            <person name="Ma L."/>
            <person name="Liu K.-W."/>
            <person name="Li Z."/>
            <person name="Hsiao Y.-Y."/>
            <person name="Qi Y."/>
            <person name="Fu T."/>
            <person name="Tang G."/>
            <person name="Zhang D."/>
            <person name="Sun W.-H."/>
            <person name="Liu D.-K."/>
            <person name="Li Y."/>
            <person name="Chen G.-Z."/>
            <person name="Liu X.-D."/>
            <person name="Liao X.-Y."/>
            <person name="Jiang Y.-T."/>
            <person name="Yu X."/>
            <person name="Hao Y."/>
            <person name="Huang J."/>
            <person name="Zhao X.-W."/>
            <person name="Ke S."/>
            <person name="Chen Y.-Y."/>
            <person name="Wu W.-L."/>
            <person name="Hsu J.-L."/>
            <person name="Lin Y.-F."/>
            <person name="Huang M.-D."/>
            <person name="Li C.-Y."/>
            <person name="Huang L."/>
            <person name="Wang Z.-W."/>
            <person name="Zhao X."/>
            <person name="Zhong W.-Y."/>
            <person name="Peng D.-H."/>
            <person name="Ahmad S."/>
            <person name="Lan S."/>
            <person name="Zhang J.-S."/>
            <person name="Tsai W.-C."/>
            <person name="Van De Peer Y."/>
            <person name="Liu Z.-J."/>
        </authorList>
    </citation>
    <scope>NUCLEOTIDE SEQUENCE</scope>
    <source>
        <strain evidence="8">CP</strain>
        <tissue evidence="8">Leaves</tissue>
    </source>
</reference>
<evidence type="ECO:0000256" key="1">
    <source>
        <dbReference type="ARBA" id="ARBA00004123"/>
    </source>
</evidence>
<protein>
    <submittedName>
        <fullName evidence="8">MADS-box transcription factor 31</fullName>
    </submittedName>
</protein>
<dbReference type="PROSITE" id="PS50066">
    <property type="entry name" value="MADS_BOX_2"/>
    <property type="match status" value="1"/>
</dbReference>
<dbReference type="Pfam" id="PF00319">
    <property type="entry name" value="SRF-TF"/>
    <property type="match status" value="1"/>
</dbReference>
<evidence type="ECO:0000313" key="8">
    <source>
        <dbReference type="EMBL" id="KAK1301428.1"/>
    </source>
</evidence>
<dbReference type="InterPro" id="IPR050142">
    <property type="entry name" value="MADS-box/MEF2_TF"/>
</dbReference>
<comment type="caution">
    <text evidence="8">The sequence shown here is derived from an EMBL/GenBank/DDBJ whole genome shotgun (WGS) entry which is preliminary data.</text>
</comment>
<keyword evidence="9" id="KW-1185">Reference proteome</keyword>
<gene>
    <name evidence="8" type="primary">MADS31</name>
    <name evidence="8" type="ORF">QJS10_CPB12g01258</name>
</gene>
<evidence type="ECO:0000256" key="6">
    <source>
        <dbReference type="SAM" id="MobiDB-lite"/>
    </source>
</evidence>
<accession>A0AAV9DLN7</accession>
<keyword evidence="3" id="KW-0238">DNA-binding</keyword>